<dbReference type="PROSITE" id="PS50110">
    <property type="entry name" value="RESPONSE_REGULATORY"/>
    <property type="match status" value="1"/>
</dbReference>
<evidence type="ECO:0000256" key="2">
    <source>
        <dbReference type="ARBA" id="ARBA00023012"/>
    </source>
</evidence>
<dbReference type="Gene3D" id="1.20.120.160">
    <property type="entry name" value="HPT domain"/>
    <property type="match status" value="1"/>
</dbReference>
<keyword evidence="1 5" id="KW-0597">Phosphoprotein</keyword>
<dbReference type="EMBL" id="JACIDN010000007">
    <property type="protein sequence ID" value="MBB3904480.1"/>
    <property type="molecule type" value="Genomic_DNA"/>
</dbReference>
<dbReference type="Pfam" id="PF00072">
    <property type="entry name" value="Response_reg"/>
    <property type="match status" value="1"/>
</dbReference>
<dbReference type="AlphaFoldDB" id="A0A7W6AJE2"/>
<evidence type="ECO:0000256" key="3">
    <source>
        <dbReference type="ARBA" id="ARBA00023015"/>
    </source>
</evidence>
<protein>
    <submittedName>
        <fullName evidence="9">CheY-like chemotaxis protein</fullName>
    </submittedName>
</protein>
<dbReference type="Gene3D" id="3.40.50.2300">
    <property type="match status" value="1"/>
</dbReference>
<evidence type="ECO:0000313" key="9">
    <source>
        <dbReference type="EMBL" id="MBB3904480.1"/>
    </source>
</evidence>
<keyword evidence="4" id="KW-0804">Transcription</keyword>
<feature type="modified residue" description="4-aspartylphosphate" evidence="5">
    <location>
        <position position="67"/>
    </location>
</feature>
<feature type="domain" description="Response regulatory" evidence="7">
    <location>
        <begin position="18"/>
        <end position="135"/>
    </location>
</feature>
<dbReference type="SUPFAM" id="SSF52172">
    <property type="entry name" value="CheY-like"/>
    <property type="match status" value="1"/>
</dbReference>
<proteinExistence type="predicted"/>
<evidence type="ECO:0000256" key="1">
    <source>
        <dbReference type="ARBA" id="ARBA00022553"/>
    </source>
</evidence>
<comment type="caution">
    <text evidence="9">The sequence shown here is derived from an EMBL/GenBank/DDBJ whole genome shotgun (WGS) entry which is preliminary data.</text>
</comment>
<accession>A0A7W6AJE2</accession>
<organism evidence="9 10">
    <name type="scientific">Methylobacterium brachythecii</name>
    <dbReference type="NCBI Taxonomy" id="1176177"/>
    <lineage>
        <taxon>Bacteria</taxon>
        <taxon>Pseudomonadati</taxon>
        <taxon>Pseudomonadota</taxon>
        <taxon>Alphaproteobacteria</taxon>
        <taxon>Hyphomicrobiales</taxon>
        <taxon>Methylobacteriaceae</taxon>
        <taxon>Methylobacterium</taxon>
    </lineage>
</organism>
<dbReference type="Proteomes" id="UP000517759">
    <property type="component" value="Unassembled WGS sequence"/>
</dbReference>
<keyword evidence="2" id="KW-0902">Two-component regulatory system</keyword>
<dbReference type="Pfam" id="PF01627">
    <property type="entry name" value="Hpt"/>
    <property type="match status" value="1"/>
</dbReference>
<dbReference type="CDD" id="cd17546">
    <property type="entry name" value="REC_hyHK_CKI1_RcsC-like"/>
    <property type="match status" value="1"/>
</dbReference>
<reference evidence="8" key="4">
    <citation type="submission" date="2023-01" db="EMBL/GenBank/DDBJ databases">
        <title>Draft genome sequence of Methylobacterium brachythecii strain NBRC 107710.</title>
        <authorList>
            <person name="Sun Q."/>
            <person name="Mori K."/>
        </authorList>
    </citation>
    <scope>NUCLEOTIDE SEQUENCE</scope>
    <source>
        <strain evidence="8">NBRC 107710</strain>
    </source>
</reference>
<reference evidence="11" key="2">
    <citation type="journal article" date="2019" name="Int. J. Syst. Evol. Microbiol.">
        <title>The Global Catalogue of Microorganisms (GCM) 10K type strain sequencing project: providing services to taxonomists for standard genome sequencing and annotation.</title>
        <authorList>
            <consortium name="The Broad Institute Genomics Platform"/>
            <consortium name="The Broad Institute Genome Sequencing Center for Infectious Disease"/>
            <person name="Wu L."/>
            <person name="Ma J."/>
        </authorList>
    </citation>
    <scope>NUCLEOTIDE SEQUENCE [LARGE SCALE GENOMIC DNA]</scope>
    <source>
        <strain evidence="11">NBRC 107710</strain>
    </source>
</reference>
<reference evidence="9 10" key="3">
    <citation type="submission" date="2020-08" db="EMBL/GenBank/DDBJ databases">
        <title>Genomic Encyclopedia of Type Strains, Phase IV (KMG-IV): sequencing the most valuable type-strain genomes for metagenomic binning, comparative biology and taxonomic classification.</title>
        <authorList>
            <person name="Goeker M."/>
        </authorList>
    </citation>
    <scope>NUCLEOTIDE SEQUENCE [LARGE SCALE GENOMIC DNA]</scope>
    <source>
        <strain evidence="9 10">DSM 24105</strain>
    </source>
</reference>
<dbReference type="RefSeq" id="WP_183508341.1">
    <property type="nucleotide sequence ID" value="NZ_BSPG01000080.1"/>
</dbReference>
<reference evidence="8" key="1">
    <citation type="journal article" date="2014" name="Int. J. Syst. Evol. Microbiol.">
        <title>Complete genome of a new Firmicutes species belonging to the dominant human colonic microbiota ('Ruminococcus bicirculans') reveals two chromosomes and a selective capacity to utilize plant glucans.</title>
        <authorList>
            <consortium name="NISC Comparative Sequencing Program"/>
            <person name="Wegmann U."/>
            <person name="Louis P."/>
            <person name="Goesmann A."/>
            <person name="Henrissat B."/>
            <person name="Duncan S.H."/>
            <person name="Flint H.J."/>
        </authorList>
    </citation>
    <scope>NUCLEOTIDE SEQUENCE</scope>
    <source>
        <strain evidence="8">NBRC 107710</strain>
    </source>
</reference>
<evidence type="ECO:0000256" key="4">
    <source>
        <dbReference type="ARBA" id="ARBA00023163"/>
    </source>
</evidence>
<dbReference type="GO" id="GO:0004672">
    <property type="term" value="F:protein kinase activity"/>
    <property type="evidence" value="ECO:0007669"/>
    <property type="project" value="UniProtKB-ARBA"/>
</dbReference>
<keyword evidence="3" id="KW-0805">Transcription regulation</keyword>
<evidence type="ECO:0000313" key="10">
    <source>
        <dbReference type="Proteomes" id="UP000517759"/>
    </source>
</evidence>
<dbReference type="InterPro" id="IPR011006">
    <property type="entry name" value="CheY-like_superfamily"/>
</dbReference>
<evidence type="ECO:0000259" key="7">
    <source>
        <dbReference type="PROSITE" id="PS50110"/>
    </source>
</evidence>
<feature type="region of interest" description="Disordered" evidence="6">
    <location>
        <begin position="330"/>
        <end position="364"/>
    </location>
</feature>
<evidence type="ECO:0000256" key="6">
    <source>
        <dbReference type="SAM" id="MobiDB-lite"/>
    </source>
</evidence>
<dbReference type="PANTHER" id="PTHR44591:SF3">
    <property type="entry name" value="RESPONSE REGULATORY DOMAIN-CONTAINING PROTEIN"/>
    <property type="match status" value="1"/>
</dbReference>
<dbReference type="InterPro" id="IPR008207">
    <property type="entry name" value="Sig_transdc_His_kin_Hpt_dom"/>
</dbReference>
<dbReference type="InterPro" id="IPR036641">
    <property type="entry name" value="HPT_dom_sf"/>
</dbReference>
<sequence length="484" mass="51469">MSIEQTETGINDATQGTRILLIEDDPDTQELIRALCEGRGDSVDTAADGFLGLRLLSERRHEIVLIDYHLPEMDGYALARLMRELGRPEGRLRLVGVTADRHGLASRRGADTLFDAILVKPLDPQTLFVTLDRLTQPEAMAEPAHPADELWRRRGLSARPRAILCPPPSASEAEAVAQAFSLAGPSTEASVVLVSDESGLEGLRGLRAEGANGLLPAFDLTGRLGASCDGVFQVGNPESWTALAQTVAAFGQRGAALAPGTRSASDARTRLAALMFVADRELRLSAGDEATALAYETGHSKTSLMAAVLQLMEAGTVTCQPVAGGVSARLTQAGRDTLTMGDREPEPSRRASRPNEAVPHPLDRPIETLSSAAAAMSLNVRRLEELNGLVGSQRIDVLLARLSKTLDTAFEGASDRQAIAGQAHTLISSAGNLGFDDLAHTCRALQEAIMAGRDETPYLRAARRAASDAKTHCTQGLALLMPVQ</sequence>
<evidence type="ECO:0000313" key="8">
    <source>
        <dbReference type="EMBL" id="GLS47082.1"/>
    </source>
</evidence>
<evidence type="ECO:0000313" key="11">
    <source>
        <dbReference type="Proteomes" id="UP001156881"/>
    </source>
</evidence>
<keyword evidence="11" id="KW-1185">Reference proteome</keyword>
<dbReference type="InterPro" id="IPR001789">
    <property type="entry name" value="Sig_transdc_resp-reg_receiver"/>
</dbReference>
<dbReference type="GO" id="GO:0000160">
    <property type="term" value="P:phosphorelay signal transduction system"/>
    <property type="evidence" value="ECO:0007669"/>
    <property type="project" value="UniProtKB-KW"/>
</dbReference>
<dbReference type="EMBL" id="BSPG01000080">
    <property type="protein sequence ID" value="GLS47082.1"/>
    <property type="molecule type" value="Genomic_DNA"/>
</dbReference>
<gene>
    <name evidence="8" type="ORF">GCM10007884_50840</name>
    <name evidence="9" type="ORF">GGR33_003999</name>
</gene>
<name>A0A7W6AJE2_9HYPH</name>
<dbReference type="PANTHER" id="PTHR44591">
    <property type="entry name" value="STRESS RESPONSE REGULATOR PROTEIN 1"/>
    <property type="match status" value="1"/>
</dbReference>
<evidence type="ECO:0000256" key="5">
    <source>
        <dbReference type="PROSITE-ProRule" id="PRU00169"/>
    </source>
</evidence>
<dbReference type="SUPFAM" id="SSF47226">
    <property type="entry name" value="Histidine-containing phosphotransfer domain, HPT domain"/>
    <property type="match status" value="1"/>
</dbReference>
<dbReference type="Proteomes" id="UP001156881">
    <property type="component" value="Unassembled WGS sequence"/>
</dbReference>
<dbReference type="SMART" id="SM00448">
    <property type="entry name" value="REC"/>
    <property type="match status" value="1"/>
</dbReference>
<dbReference type="InterPro" id="IPR050595">
    <property type="entry name" value="Bact_response_regulator"/>
</dbReference>